<keyword evidence="1" id="KW-0812">Transmembrane</keyword>
<feature type="transmembrane region" description="Helical" evidence="1">
    <location>
        <begin position="77"/>
        <end position="97"/>
    </location>
</feature>
<evidence type="ECO:0000313" key="3">
    <source>
        <dbReference type="Proteomes" id="UP000198967"/>
    </source>
</evidence>
<keyword evidence="3" id="KW-1185">Reference proteome</keyword>
<feature type="transmembrane region" description="Helical" evidence="1">
    <location>
        <begin position="117"/>
        <end position="136"/>
    </location>
</feature>
<proteinExistence type="predicted"/>
<dbReference type="Proteomes" id="UP000198967">
    <property type="component" value="Unassembled WGS sequence"/>
</dbReference>
<dbReference type="EMBL" id="FNBE01000007">
    <property type="protein sequence ID" value="SDF85045.1"/>
    <property type="molecule type" value="Genomic_DNA"/>
</dbReference>
<dbReference type="InterPro" id="IPR021517">
    <property type="entry name" value="DUF3180"/>
</dbReference>
<evidence type="ECO:0000256" key="1">
    <source>
        <dbReference type="SAM" id="Phobius"/>
    </source>
</evidence>
<accession>A0A1G7PFK7</accession>
<dbReference type="AlphaFoldDB" id="A0A1G7PFK7"/>
<dbReference type="STRING" id="366584.SAMN05216377_107104"/>
<reference evidence="2 3" key="1">
    <citation type="submission" date="2016-10" db="EMBL/GenBank/DDBJ databases">
        <authorList>
            <person name="de Groot N.N."/>
        </authorList>
    </citation>
    <scope>NUCLEOTIDE SEQUENCE [LARGE SCALE GENOMIC DNA]</scope>
    <source>
        <strain evidence="2 3">CGMCC 4.3143</strain>
    </source>
</reference>
<protein>
    <recommendedName>
        <fullName evidence="4">DUF3180 domain-containing protein</fullName>
    </recommendedName>
</protein>
<evidence type="ECO:0000313" key="2">
    <source>
        <dbReference type="EMBL" id="SDF85045.1"/>
    </source>
</evidence>
<feature type="transmembrane region" description="Helical" evidence="1">
    <location>
        <begin position="34"/>
        <end position="56"/>
    </location>
</feature>
<feature type="transmembrane region" description="Helical" evidence="1">
    <location>
        <begin position="9"/>
        <end position="28"/>
    </location>
</feature>
<name>A0A1G7PFK7_PSEOR</name>
<dbReference type="RefSeq" id="WP_093083137.1">
    <property type="nucleotide sequence ID" value="NZ_FNBE01000007.1"/>
</dbReference>
<keyword evidence="1" id="KW-0472">Membrane</keyword>
<evidence type="ECO:0008006" key="4">
    <source>
        <dbReference type="Google" id="ProtNLM"/>
    </source>
</evidence>
<sequence length="156" mass="15706">MTATRPRDLVVAFVAAVVVGNLLVRLSYGSLPGFPAPAGATLAVLGIAEAVAGWVLKGRVDRRPGSKPVEPLVAARAVLVAKASALGGALVGGLWTGLLLYTVPRASEVTAAAADTLAGAVGLVSALLLVGGALWLEHCCRAPSDHDDTHRGRGTA</sequence>
<organism evidence="2 3">
    <name type="scientific">Pseudonocardia oroxyli</name>
    <dbReference type="NCBI Taxonomy" id="366584"/>
    <lineage>
        <taxon>Bacteria</taxon>
        <taxon>Bacillati</taxon>
        <taxon>Actinomycetota</taxon>
        <taxon>Actinomycetes</taxon>
        <taxon>Pseudonocardiales</taxon>
        <taxon>Pseudonocardiaceae</taxon>
        <taxon>Pseudonocardia</taxon>
    </lineage>
</organism>
<dbReference type="Pfam" id="PF11377">
    <property type="entry name" value="DUF3180"/>
    <property type="match status" value="1"/>
</dbReference>
<gene>
    <name evidence="2" type="ORF">SAMN05216377_107104</name>
</gene>
<keyword evidence="1" id="KW-1133">Transmembrane helix</keyword>
<dbReference type="OrthoDB" id="3825558at2"/>